<name>A0A4Y8LD94_9BACL</name>
<dbReference type="InterPro" id="IPR029069">
    <property type="entry name" value="HotDog_dom_sf"/>
</dbReference>
<dbReference type="CDD" id="cd03443">
    <property type="entry name" value="PaaI_thioesterase"/>
    <property type="match status" value="1"/>
</dbReference>
<sequence>MMDTVNQMYIEQLNEDEKNIIEQVLKGFESKRQGTSTSYVSAMYAMEHEFDGETLSITMPVTPIVYNSLGMMHGGITATAIDTAMGMLANKIAPSNKAAVTSQLNLHYTAPIYGGIVRAYAKIIHHGSKSMVIEGWIETDAGKRAAHATGSFYLIDKKQ</sequence>
<evidence type="ECO:0000313" key="3">
    <source>
        <dbReference type="EMBL" id="TFE00262.1"/>
    </source>
</evidence>
<dbReference type="OrthoDB" id="2139465at2"/>
<comment type="caution">
    <text evidence="3">The sequence shown here is derived from an EMBL/GenBank/DDBJ whole genome shotgun (WGS) entry which is preliminary data.</text>
</comment>
<feature type="domain" description="Thioesterase" evidence="2">
    <location>
        <begin position="70"/>
        <end position="143"/>
    </location>
</feature>
<organism evidence="3 4">
    <name type="scientific">Jeotgalibacillus salarius</name>
    <dbReference type="NCBI Taxonomy" id="546023"/>
    <lineage>
        <taxon>Bacteria</taxon>
        <taxon>Bacillati</taxon>
        <taxon>Bacillota</taxon>
        <taxon>Bacilli</taxon>
        <taxon>Bacillales</taxon>
        <taxon>Caryophanaceae</taxon>
        <taxon>Jeotgalibacillus</taxon>
    </lineage>
</organism>
<gene>
    <name evidence="3" type="ORF">E2626_12325</name>
</gene>
<dbReference type="NCBIfam" id="TIGR00369">
    <property type="entry name" value="unchar_dom_1"/>
    <property type="match status" value="1"/>
</dbReference>
<dbReference type="SUPFAM" id="SSF54637">
    <property type="entry name" value="Thioesterase/thiol ester dehydrase-isomerase"/>
    <property type="match status" value="1"/>
</dbReference>
<evidence type="ECO:0000259" key="2">
    <source>
        <dbReference type="Pfam" id="PF03061"/>
    </source>
</evidence>
<dbReference type="InterPro" id="IPR003736">
    <property type="entry name" value="PAAI_dom"/>
</dbReference>
<accession>A0A4Y8LD94</accession>
<proteinExistence type="predicted"/>
<reference evidence="3 4" key="1">
    <citation type="submission" date="2019-03" db="EMBL/GenBank/DDBJ databases">
        <authorList>
            <person name="Yang Y."/>
        </authorList>
    </citation>
    <scope>NUCLEOTIDE SEQUENCE [LARGE SCALE GENOMIC DNA]</scope>
    <source>
        <strain evidence="3 4">ASL-1</strain>
    </source>
</reference>
<dbReference type="EMBL" id="SORX01000007">
    <property type="protein sequence ID" value="TFE00262.1"/>
    <property type="molecule type" value="Genomic_DNA"/>
</dbReference>
<dbReference type="GO" id="GO:0016289">
    <property type="term" value="F:acyl-CoA hydrolase activity"/>
    <property type="evidence" value="ECO:0007669"/>
    <property type="project" value="UniProtKB-ARBA"/>
</dbReference>
<dbReference type="Pfam" id="PF03061">
    <property type="entry name" value="4HBT"/>
    <property type="match status" value="1"/>
</dbReference>
<protein>
    <submittedName>
        <fullName evidence="3">PaaI family thioesterase</fullName>
    </submittedName>
</protein>
<dbReference type="Proteomes" id="UP000297776">
    <property type="component" value="Unassembled WGS sequence"/>
</dbReference>
<keyword evidence="1" id="KW-0378">Hydrolase</keyword>
<keyword evidence="4" id="KW-1185">Reference proteome</keyword>
<dbReference type="Gene3D" id="3.10.129.10">
    <property type="entry name" value="Hotdog Thioesterase"/>
    <property type="match status" value="1"/>
</dbReference>
<evidence type="ECO:0000256" key="1">
    <source>
        <dbReference type="ARBA" id="ARBA00022801"/>
    </source>
</evidence>
<dbReference type="InterPro" id="IPR006683">
    <property type="entry name" value="Thioestr_dom"/>
</dbReference>
<evidence type="ECO:0000313" key="4">
    <source>
        <dbReference type="Proteomes" id="UP000297776"/>
    </source>
</evidence>
<dbReference type="AlphaFoldDB" id="A0A4Y8LD94"/>